<keyword evidence="2" id="KW-0597">Phosphoprotein</keyword>
<dbReference type="Pfam" id="PF00196">
    <property type="entry name" value="GerE"/>
    <property type="match status" value="1"/>
</dbReference>
<keyword evidence="1" id="KW-0238">DNA-binding</keyword>
<keyword evidence="6" id="KW-1185">Reference proteome</keyword>
<dbReference type="SUPFAM" id="SSF46894">
    <property type="entry name" value="C-terminal effector domain of the bipartite response regulators"/>
    <property type="match status" value="1"/>
</dbReference>
<dbReference type="AlphaFoldDB" id="A0A542DTJ2"/>
<dbReference type="GO" id="GO:0006355">
    <property type="term" value="P:regulation of DNA-templated transcription"/>
    <property type="evidence" value="ECO:0007669"/>
    <property type="project" value="InterPro"/>
</dbReference>
<dbReference type="InterPro" id="IPR001789">
    <property type="entry name" value="Sig_transdc_resp-reg_receiver"/>
</dbReference>
<name>A0A542DTJ2_9ACTN</name>
<dbReference type="Gene3D" id="3.40.50.2300">
    <property type="match status" value="1"/>
</dbReference>
<dbReference type="PROSITE" id="PS50110">
    <property type="entry name" value="RESPONSE_REGULATORY"/>
    <property type="match status" value="1"/>
</dbReference>
<evidence type="ECO:0000313" key="5">
    <source>
        <dbReference type="EMBL" id="TQJ06421.1"/>
    </source>
</evidence>
<comment type="caution">
    <text evidence="5">The sequence shown here is derived from an EMBL/GenBank/DDBJ whole genome shotgun (WGS) entry which is preliminary data.</text>
</comment>
<dbReference type="Proteomes" id="UP000316298">
    <property type="component" value="Unassembled WGS sequence"/>
</dbReference>
<dbReference type="PROSITE" id="PS50043">
    <property type="entry name" value="HTH_LUXR_2"/>
    <property type="match status" value="1"/>
</dbReference>
<dbReference type="RefSeq" id="WP_141860681.1">
    <property type="nucleotide sequence ID" value="NZ_BAAAKA010000014.1"/>
</dbReference>
<dbReference type="SMART" id="SM00421">
    <property type="entry name" value="HTH_LUXR"/>
    <property type="match status" value="1"/>
</dbReference>
<feature type="modified residue" description="4-aspartylphosphate" evidence="2">
    <location>
        <position position="61"/>
    </location>
</feature>
<reference evidence="5 6" key="1">
    <citation type="submission" date="2019-06" db="EMBL/GenBank/DDBJ databases">
        <title>Sequencing the genomes of 1000 actinobacteria strains.</title>
        <authorList>
            <person name="Klenk H.-P."/>
        </authorList>
    </citation>
    <scope>NUCLEOTIDE SEQUENCE [LARGE SCALE GENOMIC DNA]</scope>
    <source>
        <strain evidence="5 6">DSM 17305</strain>
    </source>
</reference>
<feature type="domain" description="HTH luxR-type" evidence="3">
    <location>
        <begin position="140"/>
        <end position="205"/>
    </location>
</feature>
<dbReference type="CDD" id="cd06170">
    <property type="entry name" value="LuxR_C_like"/>
    <property type="match status" value="1"/>
</dbReference>
<dbReference type="PANTHER" id="PTHR43214">
    <property type="entry name" value="TWO-COMPONENT RESPONSE REGULATOR"/>
    <property type="match status" value="1"/>
</dbReference>
<dbReference type="PROSITE" id="PS00622">
    <property type="entry name" value="HTH_LUXR_1"/>
    <property type="match status" value="1"/>
</dbReference>
<gene>
    <name evidence="5" type="ORF">FB475_6081</name>
</gene>
<dbReference type="InterPro" id="IPR016032">
    <property type="entry name" value="Sig_transdc_resp-reg_C-effctor"/>
</dbReference>
<organism evidence="5 6">
    <name type="scientific">Kribbella jejuensis</name>
    <dbReference type="NCBI Taxonomy" id="236068"/>
    <lineage>
        <taxon>Bacteria</taxon>
        <taxon>Bacillati</taxon>
        <taxon>Actinomycetota</taxon>
        <taxon>Actinomycetes</taxon>
        <taxon>Propionibacteriales</taxon>
        <taxon>Kribbellaceae</taxon>
        <taxon>Kribbella</taxon>
    </lineage>
</organism>
<sequence length="207" mass="21446">MPWGAGDVVRVVLGHHSALLRGALATVLAQEPGMEVPAEIDKVGDVLEAAARTGPQVLVLDAELAGELVMHELCGALAGAGVLVLIDPGTVHGAHLELARQVPRVGFIATDASPAELVAAVRSVANGTPVIDPAVALAALRAEHNPLTVRECEVLRLVSTGATAQEISRKLNLSTGTVRNYLSHILAKVGARSRIEAVLKAQDAGWI</sequence>
<dbReference type="PRINTS" id="PR00038">
    <property type="entry name" value="HTHLUXR"/>
</dbReference>
<dbReference type="InterPro" id="IPR000792">
    <property type="entry name" value="Tscrpt_reg_LuxR_C"/>
</dbReference>
<accession>A0A542DTJ2</accession>
<dbReference type="GO" id="GO:0003677">
    <property type="term" value="F:DNA binding"/>
    <property type="evidence" value="ECO:0007669"/>
    <property type="project" value="UniProtKB-KW"/>
</dbReference>
<evidence type="ECO:0000259" key="3">
    <source>
        <dbReference type="PROSITE" id="PS50043"/>
    </source>
</evidence>
<dbReference type="EMBL" id="VFMM01000003">
    <property type="protein sequence ID" value="TQJ06421.1"/>
    <property type="molecule type" value="Genomic_DNA"/>
</dbReference>
<evidence type="ECO:0000256" key="2">
    <source>
        <dbReference type="PROSITE-ProRule" id="PRU00169"/>
    </source>
</evidence>
<protein>
    <submittedName>
        <fullName evidence="5">Two-component system response regulator DesR</fullName>
    </submittedName>
</protein>
<evidence type="ECO:0000259" key="4">
    <source>
        <dbReference type="PROSITE" id="PS50110"/>
    </source>
</evidence>
<dbReference type="PANTHER" id="PTHR43214:SF42">
    <property type="entry name" value="TRANSCRIPTIONAL REGULATORY PROTEIN DESR"/>
    <property type="match status" value="1"/>
</dbReference>
<proteinExistence type="predicted"/>
<dbReference type="OrthoDB" id="9808843at2"/>
<feature type="domain" description="Response regulatory" evidence="4">
    <location>
        <begin position="10"/>
        <end position="125"/>
    </location>
</feature>
<evidence type="ECO:0000256" key="1">
    <source>
        <dbReference type="ARBA" id="ARBA00023125"/>
    </source>
</evidence>
<dbReference type="InterPro" id="IPR039420">
    <property type="entry name" value="WalR-like"/>
</dbReference>
<dbReference type="GO" id="GO:0000160">
    <property type="term" value="P:phosphorelay signal transduction system"/>
    <property type="evidence" value="ECO:0007669"/>
    <property type="project" value="InterPro"/>
</dbReference>
<evidence type="ECO:0000313" key="6">
    <source>
        <dbReference type="Proteomes" id="UP000316298"/>
    </source>
</evidence>